<dbReference type="SUPFAM" id="SSF55315">
    <property type="entry name" value="L30e-like"/>
    <property type="match status" value="1"/>
</dbReference>
<organism evidence="2 3">
    <name type="scientific">Lithospermum erythrorhizon</name>
    <name type="common">Purple gromwell</name>
    <name type="synonym">Lithospermum officinale var. erythrorhizon</name>
    <dbReference type="NCBI Taxonomy" id="34254"/>
    <lineage>
        <taxon>Eukaryota</taxon>
        <taxon>Viridiplantae</taxon>
        <taxon>Streptophyta</taxon>
        <taxon>Embryophyta</taxon>
        <taxon>Tracheophyta</taxon>
        <taxon>Spermatophyta</taxon>
        <taxon>Magnoliopsida</taxon>
        <taxon>eudicotyledons</taxon>
        <taxon>Gunneridae</taxon>
        <taxon>Pentapetalae</taxon>
        <taxon>asterids</taxon>
        <taxon>lamiids</taxon>
        <taxon>Boraginales</taxon>
        <taxon>Boraginaceae</taxon>
        <taxon>Boraginoideae</taxon>
        <taxon>Lithospermeae</taxon>
        <taxon>Lithospermum</taxon>
    </lineage>
</organism>
<dbReference type="Proteomes" id="UP001454036">
    <property type="component" value="Unassembled WGS sequence"/>
</dbReference>
<comment type="caution">
    <text evidence="2">The sequence shown here is derived from an EMBL/GenBank/DDBJ whole genome shotgun (WGS) entry which is preliminary data.</text>
</comment>
<proteinExistence type="predicted"/>
<dbReference type="PANTHER" id="PTHR43191:SF2">
    <property type="entry name" value="RRNA METHYLTRANSFERASE 3, MITOCHONDRIAL"/>
    <property type="match status" value="1"/>
</dbReference>
<dbReference type="GO" id="GO:0003723">
    <property type="term" value="F:RNA binding"/>
    <property type="evidence" value="ECO:0007669"/>
    <property type="project" value="TreeGrafter"/>
</dbReference>
<dbReference type="InterPro" id="IPR029064">
    <property type="entry name" value="Ribosomal_eL30-like_sf"/>
</dbReference>
<accession>A0AAV3PFR1</accession>
<reference evidence="2 3" key="1">
    <citation type="submission" date="2024-01" db="EMBL/GenBank/DDBJ databases">
        <title>The complete chloroplast genome sequence of Lithospermum erythrorhizon: insights into the phylogenetic relationship among Boraginaceae species and the maternal lineages of purple gromwells.</title>
        <authorList>
            <person name="Okada T."/>
            <person name="Watanabe K."/>
        </authorList>
    </citation>
    <scope>NUCLEOTIDE SEQUENCE [LARGE SCALE GENOMIC DNA]</scope>
</reference>
<sequence length="109" mass="12274">MQGISTFWTSTPHLRPTKPPNSKAKAYKYETMNEFLRSSMPNNAFSAGKSIPLPSHVKTITSTANPFVKHCLKLRENSSYRHRHASVLVVGSTPIRSLISSFYFKFPTS</sequence>
<protein>
    <submittedName>
        <fullName evidence="2">Uncharacterized protein</fullName>
    </submittedName>
</protein>
<dbReference type="AlphaFoldDB" id="A0AAV3PFR1"/>
<evidence type="ECO:0000313" key="2">
    <source>
        <dbReference type="EMBL" id="GAA0150544.1"/>
    </source>
</evidence>
<keyword evidence="3" id="KW-1185">Reference proteome</keyword>
<evidence type="ECO:0000313" key="3">
    <source>
        <dbReference type="Proteomes" id="UP001454036"/>
    </source>
</evidence>
<gene>
    <name evidence="2" type="ORF">LIER_09467</name>
</gene>
<name>A0AAV3PFR1_LITER</name>
<dbReference type="PANTHER" id="PTHR43191">
    <property type="entry name" value="RRNA METHYLTRANSFERASE 3"/>
    <property type="match status" value="1"/>
</dbReference>
<dbReference type="Gene3D" id="3.30.1330.30">
    <property type="match status" value="1"/>
</dbReference>
<dbReference type="EMBL" id="BAABME010001611">
    <property type="protein sequence ID" value="GAA0150544.1"/>
    <property type="molecule type" value="Genomic_DNA"/>
</dbReference>
<evidence type="ECO:0000256" key="1">
    <source>
        <dbReference type="SAM" id="MobiDB-lite"/>
    </source>
</evidence>
<dbReference type="InterPro" id="IPR051259">
    <property type="entry name" value="rRNA_Methyltransferase"/>
</dbReference>
<feature type="region of interest" description="Disordered" evidence="1">
    <location>
        <begin position="1"/>
        <end position="23"/>
    </location>
</feature>
<feature type="compositionally biased region" description="Polar residues" evidence="1">
    <location>
        <begin position="1"/>
        <end position="12"/>
    </location>
</feature>